<evidence type="ECO:0000256" key="1">
    <source>
        <dbReference type="ARBA" id="ARBA00022475"/>
    </source>
</evidence>
<reference evidence="11" key="1">
    <citation type="submission" date="2023-05" db="EMBL/GenBank/DDBJ databases">
        <title>[olsenella] sp. nov., isolated from a pig farm feces dump.</title>
        <authorList>
            <person name="Chang Y.-H."/>
        </authorList>
    </citation>
    <scope>NUCLEOTIDE SEQUENCE</scope>
    <source>
        <strain evidence="11">YH-ols2217</strain>
    </source>
</reference>
<comment type="similarity">
    <text evidence="10">Belongs to the PlsY family.</text>
</comment>
<evidence type="ECO:0000256" key="8">
    <source>
        <dbReference type="ARBA" id="ARBA00023209"/>
    </source>
</evidence>
<evidence type="ECO:0000256" key="2">
    <source>
        <dbReference type="ARBA" id="ARBA00022516"/>
    </source>
</evidence>
<keyword evidence="4 10" id="KW-0812">Transmembrane</keyword>
<dbReference type="RefSeq" id="WP_283712190.1">
    <property type="nucleotide sequence ID" value="NZ_JASJEW010000001.1"/>
</dbReference>
<dbReference type="Pfam" id="PF02660">
    <property type="entry name" value="G3P_acyltransf"/>
    <property type="match status" value="1"/>
</dbReference>
<evidence type="ECO:0000256" key="9">
    <source>
        <dbReference type="ARBA" id="ARBA00023264"/>
    </source>
</evidence>
<feature type="transmembrane region" description="Helical" evidence="10">
    <location>
        <begin position="145"/>
        <end position="173"/>
    </location>
</feature>
<keyword evidence="1 10" id="KW-1003">Cell membrane</keyword>
<keyword evidence="12" id="KW-1185">Reference proteome</keyword>
<feature type="transmembrane region" description="Helical" evidence="10">
    <location>
        <begin position="6"/>
        <end position="29"/>
    </location>
</feature>
<evidence type="ECO:0000256" key="10">
    <source>
        <dbReference type="HAMAP-Rule" id="MF_01043"/>
    </source>
</evidence>
<gene>
    <name evidence="10" type="primary">plsY</name>
    <name evidence="11" type="ORF">QJ043_00390</name>
</gene>
<keyword evidence="9 10" id="KW-1208">Phospholipid metabolism</keyword>
<evidence type="ECO:0000313" key="12">
    <source>
        <dbReference type="Proteomes" id="UP001431693"/>
    </source>
</evidence>
<comment type="subcellular location">
    <subcellularLocation>
        <location evidence="10">Cell membrane</location>
        <topology evidence="10">Multi-pass membrane protein</topology>
    </subcellularLocation>
</comment>
<dbReference type="EC" id="2.3.1.275" evidence="10"/>
<comment type="caution">
    <text evidence="11">The sequence shown here is derived from an EMBL/GenBank/DDBJ whole genome shotgun (WGS) entry which is preliminary data.</text>
</comment>
<organism evidence="11 12">
    <name type="scientific">Kribbibacterium absianum</name>
    <dbReference type="NCBI Taxonomy" id="3044210"/>
    <lineage>
        <taxon>Bacteria</taxon>
        <taxon>Bacillati</taxon>
        <taxon>Actinomycetota</taxon>
        <taxon>Coriobacteriia</taxon>
        <taxon>Coriobacteriales</taxon>
        <taxon>Kribbibacteriaceae</taxon>
        <taxon>Kribbibacterium</taxon>
    </lineage>
</organism>
<keyword evidence="7 10" id="KW-0472">Membrane</keyword>
<protein>
    <recommendedName>
        <fullName evidence="10">Glycerol-3-phosphate acyltransferase</fullName>
    </recommendedName>
    <alternativeName>
        <fullName evidence="10">Acyl-PO4 G3P acyltransferase</fullName>
    </alternativeName>
    <alternativeName>
        <fullName evidence="10">Acyl-phosphate--glycerol-3-phosphate acyltransferase</fullName>
    </alternativeName>
    <alternativeName>
        <fullName evidence="10">G3P acyltransferase</fullName>
        <shortName evidence="10">GPAT</shortName>
        <ecNumber evidence="10">2.3.1.275</ecNumber>
    </alternativeName>
    <alternativeName>
        <fullName evidence="10">Lysophosphatidic acid synthase</fullName>
        <shortName evidence="10">LPA synthase</shortName>
    </alternativeName>
</protein>
<dbReference type="Proteomes" id="UP001431693">
    <property type="component" value="Unassembled WGS sequence"/>
</dbReference>
<keyword evidence="11" id="KW-0012">Acyltransferase</keyword>
<evidence type="ECO:0000256" key="5">
    <source>
        <dbReference type="ARBA" id="ARBA00022989"/>
    </source>
</evidence>
<name>A0ABT6ZIS3_9ACTN</name>
<keyword evidence="2 10" id="KW-0444">Lipid biosynthesis</keyword>
<keyword evidence="6 10" id="KW-0443">Lipid metabolism</keyword>
<evidence type="ECO:0000256" key="4">
    <source>
        <dbReference type="ARBA" id="ARBA00022692"/>
    </source>
</evidence>
<comment type="function">
    <text evidence="10">Catalyzes the transfer of an acyl group from acyl-phosphate (acyl-PO(4)) to glycerol-3-phosphate (G3P) to form lysophosphatidic acid (LPA). This enzyme utilizes acyl-phosphate as fatty acyl donor, but not acyl-CoA or acyl-ACP.</text>
</comment>
<feature type="transmembrane region" description="Helical" evidence="10">
    <location>
        <begin position="111"/>
        <end position="139"/>
    </location>
</feature>
<dbReference type="PANTHER" id="PTHR30309">
    <property type="entry name" value="INNER MEMBRANE PROTEIN YGIH"/>
    <property type="match status" value="1"/>
</dbReference>
<evidence type="ECO:0000313" key="11">
    <source>
        <dbReference type="EMBL" id="MDJ1128546.1"/>
    </source>
</evidence>
<dbReference type="EMBL" id="JASJEX010000001">
    <property type="protein sequence ID" value="MDJ1128546.1"/>
    <property type="molecule type" value="Genomic_DNA"/>
</dbReference>
<comment type="catalytic activity">
    <reaction evidence="10">
        <text>an acyl phosphate + sn-glycerol 3-phosphate = a 1-acyl-sn-glycero-3-phosphate + phosphate</text>
        <dbReference type="Rhea" id="RHEA:34075"/>
        <dbReference type="ChEBI" id="CHEBI:43474"/>
        <dbReference type="ChEBI" id="CHEBI:57597"/>
        <dbReference type="ChEBI" id="CHEBI:57970"/>
        <dbReference type="ChEBI" id="CHEBI:59918"/>
        <dbReference type="EC" id="2.3.1.275"/>
    </reaction>
</comment>
<accession>A0ABT6ZIS3</accession>
<dbReference type="GO" id="GO:0016746">
    <property type="term" value="F:acyltransferase activity"/>
    <property type="evidence" value="ECO:0007669"/>
    <property type="project" value="UniProtKB-KW"/>
</dbReference>
<proteinExistence type="inferred from homology"/>
<dbReference type="InterPro" id="IPR003811">
    <property type="entry name" value="G3P_acylTferase_PlsY"/>
</dbReference>
<dbReference type="SMART" id="SM01207">
    <property type="entry name" value="G3P_acyltransf"/>
    <property type="match status" value="1"/>
</dbReference>
<keyword evidence="8 10" id="KW-0594">Phospholipid biosynthesis</keyword>
<dbReference type="HAMAP" id="MF_01043">
    <property type="entry name" value="PlsY"/>
    <property type="match status" value="1"/>
</dbReference>
<keyword evidence="5 10" id="KW-1133">Transmembrane helix</keyword>
<sequence length="207" mass="21623">MVLRWALVVVVSYLLGSILMGDIVARFVVHADVRQTGTGNPGTANMTSQFGIGPGILTLAGDVLKTCAAVWLAWLWLPGVAFPTVAMVAGTVATVGHIFPVWAGFKGGKGVACMIATIVLARPLVALVALVVGLVFLLATRYLCIAGVAIPLAFLCGVLVTGCETAVWVFALVQLGLAVYAHGPFLAHIKDGTVPRTDLIGKFTKRL</sequence>
<keyword evidence="3 10" id="KW-0808">Transferase</keyword>
<evidence type="ECO:0000256" key="6">
    <source>
        <dbReference type="ARBA" id="ARBA00023098"/>
    </source>
</evidence>
<evidence type="ECO:0000256" key="7">
    <source>
        <dbReference type="ARBA" id="ARBA00023136"/>
    </source>
</evidence>
<comment type="pathway">
    <text evidence="10">Lipid metabolism; phospholipid metabolism.</text>
</comment>
<feature type="transmembrane region" description="Helical" evidence="10">
    <location>
        <begin position="80"/>
        <end position="99"/>
    </location>
</feature>
<dbReference type="PANTHER" id="PTHR30309:SF0">
    <property type="entry name" value="GLYCEROL-3-PHOSPHATE ACYLTRANSFERASE-RELATED"/>
    <property type="match status" value="1"/>
</dbReference>
<feature type="transmembrane region" description="Helical" evidence="10">
    <location>
        <begin position="50"/>
        <end position="74"/>
    </location>
</feature>
<evidence type="ECO:0000256" key="3">
    <source>
        <dbReference type="ARBA" id="ARBA00022679"/>
    </source>
</evidence>
<comment type="subunit">
    <text evidence="10">Probably interacts with PlsX.</text>
</comment>